<dbReference type="Gene3D" id="3.40.1260.10">
    <property type="entry name" value="DsrEFH-like"/>
    <property type="match status" value="1"/>
</dbReference>
<dbReference type="InterPro" id="IPR003787">
    <property type="entry name" value="Sulphur_relay_DsrE/F-like"/>
</dbReference>
<dbReference type="OrthoDB" id="13229at2"/>
<dbReference type="SUPFAM" id="SSF75169">
    <property type="entry name" value="DsrEFH-like"/>
    <property type="match status" value="1"/>
</dbReference>
<reference evidence="2" key="1">
    <citation type="submission" date="2014-05" db="EMBL/GenBank/DDBJ databases">
        <authorList>
            <person name="Kube M."/>
        </authorList>
    </citation>
    <scope>NUCLEOTIDE SEQUENCE [LARGE SCALE GENOMIC DNA]</scope>
</reference>
<evidence type="ECO:0000313" key="2">
    <source>
        <dbReference type="Proteomes" id="UP000032434"/>
    </source>
</evidence>
<dbReference type="EMBL" id="LK028559">
    <property type="protein sequence ID" value="CDR30261.1"/>
    <property type="molecule type" value="Genomic_DNA"/>
</dbReference>
<evidence type="ECO:0000313" key="1">
    <source>
        <dbReference type="EMBL" id="CDR30261.1"/>
    </source>
</evidence>
<organism evidence="1 2">
    <name type="scientific">Acholeplasma oculi</name>
    <dbReference type="NCBI Taxonomy" id="35623"/>
    <lineage>
        <taxon>Bacteria</taxon>
        <taxon>Bacillati</taxon>
        <taxon>Mycoplasmatota</taxon>
        <taxon>Mollicutes</taxon>
        <taxon>Acholeplasmatales</taxon>
        <taxon>Acholeplasmataceae</taxon>
        <taxon>Acholeplasma</taxon>
    </lineage>
</organism>
<protein>
    <submittedName>
        <fullName evidence="1">Sulphur relay DsrE</fullName>
    </submittedName>
</protein>
<dbReference type="STRING" id="35623.Aocu_01880"/>
<dbReference type="AlphaFoldDB" id="A0A061AFG1"/>
<dbReference type="InParanoid" id="A0A061AFG1"/>
<name>A0A061AFG1_9MOLU</name>
<dbReference type="InterPro" id="IPR027396">
    <property type="entry name" value="DsrEFH-like"/>
</dbReference>
<gene>
    <name evidence="1" type="primary">dsrE</name>
    <name evidence="1" type="ORF">Aocu_01880</name>
</gene>
<dbReference type="PANTHER" id="PTHR37691">
    <property type="entry name" value="BLR3518 PROTEIN"/>
    <property type="match status" value="1"/>
</dbReference>
<dbReference type="PATRIC" id="fig|35623.3.peg.187"/>
<dbReference type="PANTHER" id="PTHR37691:SF1">
    <property type="entry name" value="BLR3518 PROTEIN"/>
    <property type="match status" value="1"/>
</dbReference>
<dbReference type="Proteomes" id="UP000032434">
    <property type="component" value="Chromosome 1"/>
</dbReference>
<sequence length="116" mass="13095">MLSYKVIFHIDEMTPWKLLLGNVRNLLNGFIEETIDVIVLANSQAVHGYLNQETNDTYIIEMKELSSNGVSFVACNNSLKANQINNEDLLEFVKIVPSGVVFLVKKQSEGYAYIKP</sequence>
<keyword evidence="2" id="KW-1185">Reference proteome</keyword>
<dbReference type="HOGENOM" id="CLU_127515_4_2_14"/>
<proteinExistence type="predicted"/>
<accession>A0A061AFG1</accession>
<dbReference type="KEGG" id="aoc:Aocu_01880"/>
<dbReference type="Pfam" id="PF02635">
    <property type="entry name" value="DsrE"/>
    <property type="match status" value="1"/>
</dbReference>
<dbReference type="RefSeq" id="WP_045748832.1">
    <property type="nucleotide sequence ID" value="NZ_FUZK01000002.1"/>
</dbReference>